<feature type="region of interest" description="Disordered" evidence="1">
    <location>
        <begin position="636"/>
        <end position="663"/>
    </location>
</feature>
<name>A0A8H4KXC2_9HYPO</name>
<feature type="compositionally biased region" description="Polar residues" evidence="1">
    <location>
        <begin position="54"/>
        <end position="98"/>
    </location>
</feature>
<dbReference type="OrthoDB" id="4755921at2759"/>
<evidence type="ECO:0000313" key="3">
    <source>
        <dbReference type="Proteomes" id="UP000554235"/>
    </source>
</evidence>
<dbReference type="EMBL" id="JAADYS010002558">
    <property type="protein sequence ID" value="KAF4457976.1"/>
    <property type="molecule type" value="Genomic_DNA"/>
</dbReference>
<evidence type="ECO:0000256" key="1">
    <source>
        <dbReference type="SAM" id="MobiDB-lite"/>
    </source>
</evidence>
<organism evidence="2 3">
    <name type="scientific">Fusarium albosuccineum</name>
    <dbReference type="NCBI Taxonomy" id="1237068"/>
    <lineage>
        <taxon>Eukaryota</taxon>
        <taxon>Fungi</taxon>
        <taxon>Dikarya</taxon>
        <taxon>Ascomycota</taxon>
        <taxon>Pezizomycotina</taxon>
        <taxon>Sordariomycetes</taxon>
        <taxon>Hypocreomycetidae</taxon>
        <taxon>Hypocreales</taxon>
        <taxon>Nectriaceae</taxon>
        <taxon>Fusarium</taxon>
        <taxon>Fusarium decemcellulare species complex</taxon>
    </lineage>
</organism>
<proteinExistence type="predicted"/>
<accession>A0A8H4KXC2</accession>
<dbReference type="Proteomes" id="UP000554235">
    <property type="component" value="Unassembled WGS sequence"/>
</dbReference>
<dbReference type="AlphaFoldDB" id="A0A8H4KXC2"/>
<reference evidence="2 3" key="1">
    <citation type="submission" date="2020-01" db="EMBL/GenBank/DDBJ databases">
        <title>Identification and distribution of gene clusters putatively required for synthesis of sphingolipid metabolism inhibitors in phylogenetically diverse species of the filamentous fungus Fusarium.</title>
        <authorList>
            <person name="Kim H.-S."/>
            <person name="Busman M."/>
            <person name="Brown D.W."/>
            <person name="Divon H."/>
            <person name="Uhlig S."/>
            <person name="Proctor R.H."/>
        </authorList>
    </citation>
    <scope>NUCLEOTIDE SEQUENCE [LARGE SCALE GENOMIC DNA]</scope>
    <source>
        <strain evidence="2 3">NRRL 20459</strain>
    </source>
</reference>
<gene>
    <name evidence="2" type="ORF">FALBO_15102</name>
</gene>
<feature type="region of interest" description="Disordered" evidence="1">
    <location>
        <begin position="1"/>
        <end position="121"/>
    </location>
</feature>
<feature type="region of interest" description="Disordered" evidence="1">
    <location>
        <begin position="285"/>
        <end position="315"/>
    </location>
</feature>
<feature type="compositionally biased region" description="Polar residues" evidence="1">
    <location>
        <begin position="1"/>
        <end position="10"/>
    </location>
</feature>
<evidence type="ECO:0000313" key="2">
    <source>
        <dbReference type="EMBL" id="KAF4457976.1"/>
    </source>
</evidence>
<sequence>MAKTEPSSTDESFEDIVSVPAESRRDYSGEYSGSSKFVEAMKNPDWRCRRDDSSLQQSTLSGTGSFDLISSQPRTSCRTSGDGNSTQTLESRKTTSSWDHIDSANHWRSSGNGSEIDVDGKSWGSVDEAGIRLGKSNIPTTELHDSSIENRGLCTLIDHMELPGLQSKGRQVSIIKLAPFSAMDGFWHHYDWINTNKTPIQSMAQIQRLTIGDRQVSRINNEKHELDYELQILTTADDTLPRQRHFAPRLQFQTEEELEEQSHMRRLEKERETVLLAPPVANIEGINCQDQGKPNTSKQPVSLPKSPNQNPEFESRHEAFQKMLQKLQRGAQKAATTIKGKTGDACCNHACPWGPTIGQQPSAARELRKINKSDSGVDLLHTASSRSKESSQDSGVCIGPDALSKGLNPRAREFLSFRGGIPMPTEKHDPRDDSSHSPCNLAHEKVAKEDDLAATNPALFGSPFPTIPVDQGPDKMDGISCQGPGAIPISTLGATSLGSMSGLSPFPSFAFPLSPYQSLGLSAMPGLPSGMLPGAGLGTSAAGCSPPVDLANQFNLPGIGPTTQPLSVTPSSFPNNISAVTTPCGPLAAMGCANSKPHPVPKPVNPNPAQQQAYEAWIEWRKANEPGYALECRNRQQRRAQRNMGTTPNLSLVLGSQKAEPVS</sequence>
<feature type="compositionally biased region" description="Polar residues" evidence="1">
    <location>
        <begin position="288"/>
        <end position="312"/>
    </location>
</feature>
<feature type="compositionally biased region" description="Basic and acidic residues" evidence="1">
    <location>
        <begin position="42"/>
        <end position="53"/>
    </location>
</feature>
<keyword evidence="3" id="KW-1185">Reference proteome</keyword>
<comment type="caution">
    <text evidence="2">The sequence shown here is derived from an EMBL/GenBank/DDBJ whole genome shotgun (WGS) entry which is preliminary data.</text>
</comment>
<protein>
    <submittedName>
        <fullName evidence="2">Uncharacterized protein</fullName>
    </submittedName>
</protein>